<dbReference type="AlphaFoldDB" id="A0A840A107"/>
<evidence type="ECO:0000313" key="3">
    <source>
        <dbReference type="EMBL" id="MBB3892605.1"/>
    </source>
</evidence>
<keyword evidence="2" id="KW-0732">Signal</keyword>
<evidence type="ECO:0000313" key="4">
    <source>
        <dbReference type="Proteomes" id="UP000530564"/>
    </source>
</evidence>
<dbReference type="RefSeq" id="WP_183775237.1">
    <property type="nucleotide sequence ID" value="NZ_JACIDK010000005.1"/>
</dbReference>
<proteinExistence type="predicted"/>
<gene>
    <name evidence="3" type="ORF">GGQ61_003341</name>
</gene>
<feature type="transmembrane region" description="Helical" evidence="1">
    <location>
        <begin position="92"/>
        <end position="112"/>
    </location>
</feature>
<evidence type="ECO:0000256" key="1">
    <source>
        <dbReference type="SAM" id="Phobius"/>
    </source>
</evidence>
<sequence>MNLLVAKRALGLFSLAVGVAAVTAPRQVTRFLGLKFDDQAMSAFGAREIASGAGLLSPVPPGPWFWMRAGGDLMDLAALGRAIGRDNPRRKVAYVAFGAVAAVAVVDIAIAIHAARNRRDDNEAAA</sequence>
<protein>
    <recommendedName>
        <fullName evidence="5">Transcriptional regulator</fullName>
    </recommendedName>
</protein>
<keyword evidence="1" id="KW-0812">Transmembrane</keyword>
<keyword evidence="1" id="KW-0472">Membrane</keyword>
<feature type="chain" id="PRO_5032371645" description="Transcriptional regulator" evidence="2">
    <location>
        <begin position="21"/>
        <end position="126"/>
    </location>
</feature>
<keyword evidence="1" id="KW-1133">Transmembrane helix</keyword>
<reference evidence="3 4" key="1">
    <citation type="submission" date="2020-08" db="EMBL/GenBank/DDBJ databases">
        <title>Genomic Encyclopedia of Type Strains, Phase IV (KMG-IV): sequencing the most valuable type-strain genomes for metagenomic binning, comparative biology and taxonomic classification.</title>
        <authorList>
            <person name="Goeker M."/>
        </authorList>
    </citation>
    <scope>NUCLEOTIDE SEQUENCE [LARGE SCALE GENOMIC DNA]</scope>
    <source>
        <strain evidence="3 4">DSM 21793</strain>
    </source>
</reference>
<accession>A0A840A107</accession>
<evidence type="ECO:0008006" key="5">
    <source>
        <dbReference type="Google" id="ProtNLM"/>
    </source>
</evidence>
<dbReference type="Proteomes" id="UP000530564">
    <property type="component" value="Unassembled WGS sequence"/>
</dbReference>
<evidence type="ECO:0000256" key="2">
    <source>
        <dbReference type="SAM" id="SignalP"/>
    </source>
</evidence>
<name>A0A840A107_9CAUL</name>
<keyword evidence="4" id="KW-1185">Reference proteome</keyword>
<comment type="caution">
    <text evidence="3">The sequence shown here is derived from an EMBL/GenBank/DDBJ whole genome shotgun (WGS) entry which is preliminary data.</text>
</comment>
<feature type="signal peptide" evidence="2">
    <location>
        <begin position="1"/>
        <end position="20"/>
    </location>
</feature>
<dbReference type="EMBL" id="JACIDK010000005">
    <property type="protein sequence ID" value="MBB3892605.1"/>
    <property type="molecule type" value="Genomic_DNA"/>
</dbReference>
<organism evidence="3 4">
    <name type="scientific">Phenylobacterium haematophilum</name>
    <dbReference type="NCBI Taxonomy" id="98513"/>
    <lineage>
        <taxon>Bacteria</taxon>
        <taxon>Pseudomonadati</taxon>
        <taxon>Pseudomonadota</taxon>
        <taxon>Alphaproteobacteria</taxon>
        <taxon>Caulobacterales</taxon>
        <taxon>Caulobacteraceae</taxon>
        <taxon>Phenylobacterium</taxon>
    </lineage>
</organism>